<dbReference type="Proteomes" id="UP000319859">
    <property type="component" value="Unassembled WGS sequence"/>
</dbReference>
<dbReference type="InterPro" id="IPR032876">
    <property type="entry name" value="J_dom"/>
</dbReference>
<evidence type="ECO:0000313" key="5">
    <source>
        <dbReference type="Proteomes" id="UP000319859"/>
    </source>
</evidence>
<evidence type="ECO:0000259" key="1">
    <source>
        <dbReference type="Pfam" id="PF09327"/>
    </source>
</evidence>
<feature type="domain" description="Tip attachment protein J central straight fiber" evidence="1">
    <location>
        <begin position="1453"/>
        <end position="1555"/>
    </location>
</feature>
<dbReference type="InterPro" id="IPR015406">
    <property type="entry name" value="GpJ_CSF"/>
</dbReference>
<comment type="caution">
    <text evidence="4">The sequence shown here is derived from an EMBL/GenBank/DDBJ whole genome shotgun (WGS) entry which is preliminary data.</text>
</comment>
<sequence>MSGLFGGGKTNADTKPSYTGLQVQTSAAGLPIPLLWGTQRAAPNLFWYNDFTSKAVASDTGGGKGGGSQSTTQVYNCAVAMGLCEGEIAGIGRVWADKTDTSLAKLNLTLFTGTAGQAPFASLYTSHPDEALSYPHTAYVASPSYDLGSSASLPNHNFEVQSNAVARTGPSAFDANPADILVDFLTNERYGVGLPPDRIGDLGAWRSYCAAAGLLMSPLLAQQEAASDIVNRWAQLTNTLIYWSGDQVRALPLGDQALTGNGVTFTPDLTPVYDLTDDDFIAGSGDDPVTLSRSDPADATNTAKVEYKDRDNSYQTATAEVRDLAAIDAYGLRTGDPVQAHEICNAATASAIATLILQRQLYVRNSYQFKLAWTFALLEPGDIVTLTDAALGLAKFPVRVTQIDEDEDGLLTFTAEELPAGIGTATLYPTPVTSNTPLNTGVDPGDLADPVIFEPSPGLSGGVQQVWIGATGLSPNWGGCSVWVSVDDLTYQRVGQITAPARLGTLGQDLAVGATDAYVSLATTRLKLAGGSAADAAAGRTLSLVGAEMVAYGPAILTGSAAYHLADLSRGLYGTGAVDHPAGTPFLRLDEAVFKYDLPAAYIGQTLYIKLTSFNIFQAAERSLAEVDAYLYNPVGAVGVLPVPTDLTLAVENAVLADGTVQLGIRARWTPANAGMSTDTVLRWGVAGSGGVTDWQQVKVPAGSTDTLLMPVTQAVTYTVQAASGIGTDVRSAWGPAVSIEVGGVLGGASVTHLELYGQGLDTEFVGRDIHLVWQGNFPATSASLGNQPYGAGSGYVNPYFQAYAVTVIEPDSGAVLRTDPVTVEEYYYTFEMNAKDAGGPHRRLTFSVTIRDKLGGESKATTLTVNNPVPAQVQLTALPTTASTLFGFIAPTGQDALDFAGVNVWVGPAATVDTSGVPAASGSTAPLVVAGLTAGQTYYVVCQTFDTFGTAGCPISAPLQFLVPYVTSAQIAANTIGKDKLVTDLVNTLGLVTGGTDVAGSVAAQVAAEAAARVQAIQLEAATRAQAILDSAGQLQAHIDTVSQAQQTTASSLATTTTTLTAAINGNAAAIQTEQTARANGDSANAQSITTLASKVNDPTTGLAAAFAAISNEANTRATADSANASATSALAAQVNDSNTGLAKTRADLVAEQTARANADSALSTSITSLTAYVGPNPNLCPDIGSWTLGAMSAVTEATAGLIGYLANPSGVVAVSSPSMYCTAGATYTITGDSHMILNPGGAGQVYFDLIFRDAAGNVLLDGPQNPIGTSHGLGAPGTRAAHAVSATAPAGTTQMVARFVASGLSNCTAIAFRQVKVEGGAVATVYTQEGQALATSAAIQTEQTARANGDSALSASISSLSAQVNDSATGLPKTRADLQSEVTARANGDSANATSITNLSAQVNNSTTGLPATYAGLQSFQSAQASINSATASSISSLTSTVNGNTASISTLQSSVNGLSAQWVLKTDVNGYVAGIGLANSGSSSTFVIRTDSLALVPPNSTTTQSPFFVSGGQVVINNAFIQNLSANVLTSGTIGASIVYAGTISAQQINSSSIGGKVIWATANDKNDGSAGIYIDGINRAIWVSDGHRQRARFGDIGGDYGFDVWDPAGNLVIQGGSLGNNVVNTPQVSGGAVTNHAVANNSLSASLTSVYGGTMLIIFTAVFDSSNEGSQGTLNVTNQNGNVLATVQAPGVYAANSARRSVYVLRLMATVSAGTVVTATLSKPSDMTFISPIMTISEFRV</sequence>
<protein>
    <submittedName>
        <fullName evidence="4">Uncharacterized protein DUF1983</fullName>
    </submittedName>
</protein>
<dbReference type="RefSeq" id="WP_145750203.1">
    <property type="nucleotide sequence ID" value="NZ_VITN01000006.1"/>
</dbReference>
<accession>A0A560FGE6</accession>
<proteinExistence type="predicted"/>
<gene>
    <name evidence="4" type="ORF">FBZ89_10681</name>
</gene>
<dbReference type="Pfam" id="PF09327">
    <property type="entry name" value="Phage_Tail_Tip"/>
    <property type="match status" value="1"/>
</dbReference>
<dbReference type="Pfam" id="PF23666">
    <property type="entry name" value="Rcc01698_C"/>
    <property type="match status" value="1"/>
</dbReference>
<evidence type="ECO:0000313" key="4">
    <source>
        <dbReference type="EMBL" id="TWB20682.1"/>
    </source>
</evidence>
<dbReference type="EMBL" id="VITN01000006">
    <property type="protein sequence ID" value="TWB20682.1"/>
    <property type="molecule type" value="Genomic_DNA"/>
</dbReference>
<feature type="domain" description="Rcc01698-like C-terminal" evidence="3">
    <location>
        <begin position="502"/>
        <end position="586"/>
    </location>
</feature>
<organism evidence="4 5">
    <name type="scientific">Nitrospirillum amazonense</name>
    <dbReference type="NCBI Taxonomy" id="28077"/>
    <lineage>
        <taxon>Bacteria</taxon>
        <taxon>Pseudomonadati</taxon>
        <taxon>Pseudomonadota</taxon>
        <taxon>Alphaproteobacteria</taxon>
        <taxon>Rhodospirillales</taxon>
        <taxon>Azospirillaceae</taxon>
        <taxon>Nitrospirillum</taxon>
    </lineage>
</organism>
<dbReference type="PANTHER" id="PTHR36251:SF2">
    <property type="entry name" value="GIFSY-2 PROPHAGE HOST SPECIFICITY PROTEIN J, PHAGE LAMBDA"/>
    <property type="match status" value="1"/>
</dbReference>
<reference evidence="4 5" key="1">
    <citation type="submission" date="2019-06" db="EMBL/GenBank/DDBJ databases">
        <title>Genomic Encyclopedia of Type Strains, Phase IV (KMG-V): Genome sequencing to study the core and pangenomes of soil and plant-associated prokaryotes.</title>
        <authorList>
            <person name="Whitman W."/>
        </authorList>
    </citation>
    <scope>NUCLEOTIDE SEQUENCE [LARGE SCALE GENOMIC DNA]</scope>
    <source>
        <strain evidence="4 5">BR 11880</strain>
    </source>
</reference>
<dbReference type="PANTHER" id="PTHR36251">
    <property type="entry name" value="FELS-1 PROPHAGE HOST SPECIFICITY PROTEIN-RELATED"/>
    <property type="match status" value="1"/>
</dbReference>
<dbReference type="Pfam" id="PF13550">
    <property type="entry name" value="Phage-tail_3"/>
    <property type="match status" value="1"/>
</dbReference>
<dbReference type="InterPro" id="IPR056490">
    <property type="entry name" value="Rcc01698_C"/>
</dbReference>
<feature type="domain" description="Tip attachment protein J" evidence="2">
    <location>
        <begin position="222"/>
        <end position="404"/>
    </location>
</feature>
<dbReference type="OrthoDB" id="7349961at2"/>
<dbReference type="InterPro" id="IPR053171">
    <property type="entry name" value="Viral_Tip_Attach_Protein"/>
</dbReference>
<evidence type="ECO:0000259" key="2">
    <source>
        <dbReference type="Pfam" id="PF13550"/>
    </source>
</evidence>
<name>A0A560FGE6_9PROT</name>
<evidence type="ECO:0000259" key="3">
    <source>
        <dbReference type="Pfam" id="PF23666"/>
    </source>
</evidence>